<evidence type="ECO:0000256" key="6">
    <source>
        <dbReference type="ARBA" id="ARBA00022617"/>
    </source>
</evidence>
<dbReference type="InterPro" id="IPR001709">
    <property type="entry name" value="Flavoprot_Pyr_Nucl_cyt_Rdtase"/>
</dbReference>
<keyword evidence="11" id="KW-0521">NADP</keyword>
<keyword evidence="9" id="KW-0479">Metal-binding</keyword>
<dbReference type="Pfam" id="PF00667">
    <property type="entry name" value="FAD_binding_1"/>
    <property type="match status" value="1"/>
</dbReference>
<dbReference type="PRINTS" id="PR00371">
    <property type="entry name" value="FPNCR"/>
</dbReference>
<sequence length="293" mass="33236">MSIKYMIGFPILPPYEKHRQTLLVRFDTEGMSELLYSPGDHIAVFAENSTTLVDRILACLHNAPPVDQNVKIEVQSQRTTPLGSMKLWERFSKFPICTLRTALYRYLDITTPPTQSFLKVLATQASDDCDKERLLNLANDQQMYKVWKHDKYPNLLEVLEEFPSLKIPAALILTQLPILQQRYYSISSSPAVYPGEIHATVAVVKTRTQDSVGPLREGVCSSWLKRIAPGTIVPCFVRTERSFHLPKDNTLPVIMVGPGTGIAPFRGFWQQRQLDRKMLPVLHIQGTGNTRQS</sequence>
<dbReference type="InterPro" id="IPR003097">
    <property type="entry name" value="CysJ-like_FAD-binding"/>
</dbReference>
<dbReference type="InterPro" id="IPR050607">
    <property type="entry name" value="NOS"/>
</dbReference>
<keyword evidence="6" id="KW-0349">Heme</keyword>
<evidence type="ECO:0000256" key="2">
    <source>
        <dbReference type="ARBA" id="ARBA00001970"/>
    </source>
</evidence>
<feature type="domain" description="FAD-binding FR-type" evidence="15">
    <location>
        <begin position="1"/>
        <end position="246"/>
    </location>
</feature>
<dbReference type="FunFam" id="1.20.990.10:FF:000002">
    <property type="entry name" value="Nitric oxide synthase"/>
    <property type="match status" value="1"/>
</dbReference>
<comment type="cofactor">
    <cofactor evidence="2">
        <name>heme b</name>
        <dbReference type="ChEBI" id="CHEBI:60344"/>
    </cofactor>
</comment>
<evidence type="ECO:0000256" key="8">
    <source>
        <dbReference type="ARBA" id="ARBA00022643"/>
    </source>
</evidence>
<evidence type="ECO:0000256" key="13">
    <source>
        <dbReference type="ARBA" id="ARBA00023002"/>
    </source>
</evidence>
<keyword evidence="12" id="KW-0112">Calmodulin-binding</keyword>
<dbReference type="InterPro" id="IPR017938">
    <property type="entry name" value="Riboflavin_synthase-like_b-brl"/>
</dbReference>
<keyword evidence="14" id="KW-0408">Iron</keyword>
<dbReference type="SUPFAM" id="SSF63380">
    <property type="entry name" value="Riboflavin synthase domain-like"/>
    <property type="match status" value="1"/>
</dbReference>
<dbReference type="InterPro" id="IPR039261">
    <property type="entry name" value="FNR_nucleotide-bd"/>
</dbReference>
<evidence type="ECO:0000259" key="15">
    <source>
        <dbReference type="PROSITE" id="PS51384"/>
    </source>
</evidence>
<keyword evidence="17" id="KW-1185">Reference proteome</keyword>
<evidence type="ECO:0000313" key="16">
    <source>
        <dbReference type="EMBL" id="KAK3612607.1"/>
    </source>
</evidence>
<dbReference type="Gene3D" id="1.20.990.10">
    <property type="entry name" value="NADPH-cytochrome p450 Reductase, Chain A, domain 3"/>
    <property type="match status" value="1"/>
</dbReference>
<dbReference type="PANTHER" id="PTHR43410">
    <property type="entry name" value="NITRIC OXIDE SYNTHASE OXYGENASE"/>
    <property type="match status" value="1"/>
</dbReference>
<keyword evidence="7" id="KW-0285">Flavoprotein</keyword>
<dbReference type="EMBL" id="JAEAOA010002353">
    <property type="protein sequence ID" value="KAK3612607.1"/>
    <property type="molecule type" value="Genomic_DNA"/>
</dbReference>
<evidence type="ECO:0000256" key="10">
    <source>
        <dbReference type="ARBA" id="ARBA00022827"/>
    </source>
</evidence>
<proteinExistence type="inferred from homology"/>
<dbReference type="EC" id="1.14.13.39" evidence="5"/>
<dbReference type="GO" id="GO:0005516">
    <property type="term" value="F:calmodulin binding"/>
    <property type="evidence" value="ECO:0007669"/>
    <property type="project" value="UniProtKB-KW"/>
</dbReference>
<name>A0AAE0TLC4_9BIVA</name>
<dbReference type="PROSITE" id="PS51384">
    <property type="entry name" value="FAD_FR"/>
    <property type="match status" value="1"/>
</dbReference>
<evidence type="ECO:0000256" key="11">
    <source>
        <dbReference type="ARBA" id="ARBA00022857"/>
    </source>
</evidence>
<evidence type="ECO:0000313" key="17">
    <source>
        <dbReference type="Proteomes" id="UP001195483"/>
    </source>
</evidence>
<dbReference type="InterPro" id="IPR023173">
    <property type="entry name" value="NADPH_Cyt_P450_Rdtase_alpha"/>
</dbReference>
<comment type="similarity">
    <text evidence="4">Belongs to the NOS family.</text>
</comment>
<reference evidence="16" key="1">
    <citation type="journal article" date="2021" name="Genome Biol. Evol.">
        <title>A High-Quality Reference Genome for a Parasitic Bivalve with Doubly Uniparental Inheritance (Bivalvia: Unionida).</title>
        <authorList>
            <person name="Smith C.H."/>
        </authorList>
    </citation>
    <scope>NUCLEOTIDE SEQUENCE</scope>
    <source>
        <strain evidence="16">CHS0354</strain>
    </source>
</reference>
<comment type="caution">
    <text evidence="16">The sequence shown here is derived from an EMBL/GenBank/DDBJ whole genome shotgun (WGS) entry which is preliminary data.</text>
</comment>
<evidence type="ECO:0000256" key="3">
    <source>
        <dbReference type="ARBA" id="ARBA00001974"/>
    </source>
</evidence>
<dbReference type="Gene3D" id="3.40.50.80">
    <property type="entry name" value="Nucleotide-binding domain of ferredoxin-NADP reductase (FNR) module"/>
    <property type="match status" value="1"/>
</dbReference>
<keyword evidence="8" id="KW-0288">FMN</keyword>
<comment type="cofactor">
    <cofactor evidence="3">
        <name>FAD</name>
        <dbReference type="ChEBI" id="CHEBI:57692"/>
    </cofactor>
</comment>
<evidence type="ECO:0000256" key="9">
    <source>
        <dbReference type="ARBA" id="ARBA00022723"/>
    </source>
</evidence>
<evidence type="ECO:0000256" key="14">
    <source>
        <dbReference type="ARBA" id="ARBA00023004"/>
    </source>
</evidence>
<reference evidence="16" key="2">
    <citation type="journal article" date="2021" name="Genome Biol. Evol.">
        <title>Developing a high-quality reference genome for a parasitic bivalve with doubly uniparental inheritance (Bivalvia: Unionida).</title>
        <authorList>
            <person name="Smith C.H."/>
        </authorList>
    </citation>
    <scope>NUCLEOTIDE SEQUENCE</scope>
    <source>
        <strain evidence="16">CHS0354</strain>
        <tissue evidence="16">Mantle</tissue>
    </source>
</reference>
<organism evidence="16 17">
    <name type="scientific">Potamilus streckersoni</name>
    <dbReference type="NCBI Taxonomy" id="2493646"/>
    <lineage>
        <taxon>Eukaryota</taxon>
        <taxon>Metazoa</taxon>
        <taxon>Spiralia</taxon>
        <taxon>Lophotrochozoa</taxon>
        <taxon>Mollusca</taxon>
        <taxon>Bivalvia</taxon>
        <taxon>Autobranchia</taxon>
        <taxon>Heteroconchia</taxon>
        <taxon>Palaeoheterodonta</taxon>
        <taxon>Unionida</taxon>
        <taxon>Unionoidea</taxon>
        <taxon>Unionidae</taxon>
        <taxon>Ambleminae</taxon>
        <taxon>Lampsilini</taxon>
        <taxon>Potamilus</taxon>
    </lineage>
</organism>
<dbReference type="PANTHER" id="PTHR43410:SF1">
    <property type="entry name" value="NITRIC OXIDE SYNTHASE"/>
    <property type="match status" value="1"/>
</dbReference>
<dbReference type="Proteomes" id="UP001195483">
    <property type="component" value="Unassembled WGS sequence"/>
</dbReference>
<protein>
    <recommendedName>
        <fullName evidence="5">nitric-oxide synthase (NADPH)</fullName>
        <ecNumber evidence="5">1.14.13.39</ecNumber>
    </recommendedName>
</protein>
<comment type="cofactor">
    <cofactor evidence="1">
        <name>FMN</name>
        <dbReference type="ChEBI" id="CHEBI:58210"/>
    </cofactor>
</comment>
<dbReference type="InterPro" id="IPR017927">
    <property type="entry name" value="FAD-bd_FR_type"/>
</dbReference>
<dbReference type="GO" id="GO:0004517">
    <property type="term" value="F:nitric-oxide synthase activity"/>
    <property type="evidence" value="ECO:0007669"/>
    <property type="project" value="UniProtKB-EC"/>
</dbReference>
<evidence type="ECO:0000256" key="5">
    <source>
        <dbReference type="ARBA" id="ARBA00012989"/>
    </source>
</evidence>
<dbReference type="AlphaFoldDB" id="A0AAE0TLC4"/>
<dbReference type="Gene3D" id="2.40.30.10">
    <property type="entry name" value="Translation factors"/>
    <property type="match status" value="1"/>
</dbReference>
<evidence type="ECO:0000256" key="12">
    <source>
        <dbReference type="ARBA" id="ARBA00022860"/>
    </source>
</evidence>
<keyword evidence="13" id="KW-0560">Oxidoreductase</keyword>
<evidence type="ECO:0000256" key="1">
    <source>
        <dbReference type="ARBA" id="ARBA00001917"/>
    </source>
</evidence>
<gene>
    <name evidence="16" type="ORF">CHS0354_042116</name>
</gene>
<dbReference type="GO" id="GO:0046872">
    <property type="term" value="F:metal ion binding"/>
    <property type="evidence" value="ECO:0007669"/>
    <property type="project" value="UniProtKB-KW"/>
</dbReference>
<keyword evidence="10" id="KW-0274">FAD</keyword>
<reference evidence="16" key="3">
    <citation type="submission" date="2023-05" db="EMBL/GenBank/DDBJ databases">
        <authorList>
            <person name="Smith C.H."/>
        </authorList>
    </citation>
    <scope>NUCLEOTIDE SEQUENCE</scope>
    <source>
        <strain evidence="16">CHS0354</strain>
        <tissue evidence="16">Mantle</tissue>
    </source>
</reference>
<evidence type="ECO:0000256" key="7">
    <source>
        <dbReference type="ARBA" id="ARBA00022630"/>
    </source>
</evidence>
<accession>A0AAE0TLC4</accession>
<dbReference type="SUPFAM" id="SSF52343">
    <property type="entry name" value="Ferredoxin reductase-like, C-terminal NADP-linked domain"/>
    <property type="match status" value="1"/>
</dbReference>
<evidence type="ECO:0000256" key="4">
    <source>
        <dbReference type="ARBA" id="ARBA00006267"/>
    </source>
</evidence>